<reference evidence="3" key="2">
    <citation type="journal article" date="2021" name="PeerJ">
        <title>Extensive microbial diversity within the chicken gut microbiome revealed by metagenomics and culture.</title>
        <authorList>
            <person name="Gilroy R."/>
            <person name="Ravi A."/>
            <person name="Getino M."/>
            <person name="Pursley I."/>
            <person name="Horton D.L."/>
            <person name="Alikhan N.F."/>
            <person name="Baker D."/>
            <person name="Gharbi K."/>
            <person name="Hall N."/>
            <person name="Watson M."/>
            <person name="Adriaenssens E.M."/>
            <person name="Foster-Nyarko E."/>
            <person name="Jarju S."/>
            <person name="Secka A."/>
            <person name="Antonio M."/>
            <person name="Oren A."/>
            <person name="Chaudhuri R.R."/>
            <person name="La Ragione R."/>
            <person name="Hildebrand F."/>
            <person name="Pallen M.J."/>
        </authorList>
    </citation>
    <scope>NUCLEOTIDE SEQUENCE</scope>
    <source>
        <strain evidence="3">CHK33-4379</strain>
    </source>
</reference>
<evidence type="ECO:0000313" key="3">
    <source>
        <dbReference type="EMBL" id="HIT59235.1"/>
    </source>
</evidence>
<dbReference type="NCBIfam" id="TIGR00055">
    <property type="entry name" value="uppS"/>
    <property type="match status" value="1"/>
</dbReference>
<evidence type="ECO:0000256" key="2">
    <source>
        <dbReference type="HAMAP-Rule" id="MF_01139"/>
    </source>
</evidence>
<protein>
    <recommendedName>
        <fullName evidence="2">Isoprenyl transferase</fullName>
        <ecNumber evidence="2">2.5.1.-</ecNumber>
    </recommendedName>
</protein>
<proteinExistence type="inferred from homology"/>
<feature type="binding site" evidence="2">
    <location>
        <begin position="62"/>
        <end position="64"/>
    </location>
    <ligand>
        <name>substrate</name>
    </ligand>
</feature>
<dbReference type="InterPro" id="IPR001441">
    <property type="entry name" value="UPP_synth-like"/>
</dbReference>
<dbReference type="GO" id="GO:0016094">
    <property type="term" value="P:polyprenol biosynthetic process"/>
    <property type="evidence" value="ECO:0007669"/>
    <property type="project" value="TreeGrafter"/>
</dbReference>
<feature type="binding site" evidence="2">
    <location>
        <position position="34"/>
    </location>
    <ligand>
        <name>substrate</name>
    </ligand>
</feature>
<comment type="function">
    <text evidence="2">Catalyzes the condensation of isopentenyl diphosphate (IPP) with allylic pyrophosphates generating different type of terpenoids.</text>
</comment>
<feature type="binding site" evidence="2">
    <location>
        <position position="30"/>
    </location>
    <ligand>
        <name>substrate</name>
    </ligand>
</feature>
<comment type="cofactor">
    <cofactor evidence="2">
        <name>Mg(2+)</name>
        <dbReference type="ChEBI" id="CHEBI:18420"/>
    </cofactor>
    <text evidence="2">Binds 2 magnesium ions per subunit.</text>
</comment>
<evidence type="ECO:0000313" key="4">
    <source>
        <dbReference type="Proteomes" id="UP000824136"/>
    </source>
</evidence>
<dbReference type="Pfam" id="PF01255">
    <property type="entry name" value="Prenyltransf"/>
    <property type="match status" value="1"/>
</dbReference>
<feature type="binding site" evidence="2">
    <location>
        <position position="68"/>
    </location>
    <ligand>
        <name>substrate</name>
    </ligand>
</feature>
<dbReference type="GO" id="GO:0045547">
    <property type="term" value="F:ditrans,polycis-polyprenyl diphosphate synthase [(2E,6E)-farnesyl diphosphate specific] activity"/>
    <property type="evidence" value="ECO:0007669"/>
    <property type="project" value="TreeGrafter"/>
</dbReference>
<dbReference type="PROSITE" id="PS01066">
    <property type="entry name" value="UPP_SYNTHASE"/>
    <property type="match status" value="1"/>
</dbReference>
<organism evidence="3 4">
    <name type="scientific">Candidatus Faeciplasma pullistercoris</name>
    <dbReference type="NCBI Taxonomy" id="2840800"/>
    <lineage>
        <taxon>Bacteria</taxon>
        <taxon>Bacillati</taxon>
        <taxon>Bacillota</taxon>
        <taxon>Clostridia</taxon>
        <taxon>Eubacteriales</taxon>
        <taxon>Oscillospiraceae</taxon>
        <taxon>Oscillospiraceae incertae sedis</taxon>
        <taxon>Candidatus Faeciplasma</taxon>
    </lineage>
</organism>
<dbReference type="PANTHER" id="PTHR10291:SF0">
    <property type="entry name" value="DEHYDRODOLICHYL DIPHOSPHATE SYNTHASE 2"/>
    <property type="match status" value="1"/>
</dbReference>
<evidence type="ECO:0000256" key="1">
    <source>
        <dbReference type="ARBA" id="ARBA00022679"/>
    </source>
</evidence>
<dbReference type="HAMAP" id="MF_01139">
    <property type="entry name" value="ISPT"/>
    <property type="match status" value="1"/>
</dbReference>
<feature type="binding site" evidence="2">
    <location>
        <begin position="18"/>
        <end position="21"/>
    </location>
    <ligand>
        <name>substrate</name>
    </ligand>
</feature>
<dbReference type="AlphaFoldDB" id="A0A9D1GVU8"/>
<dbReference type="InterPro" id="IPR018520">
    <property type="entry name" value="UPP_synth-like_CS"/>
</dbReference>
<gene>
    <name evidence="3" type="primary">uppS</name>
    <name evidence="3" type="ORF">IAC39_05960</name>
</gene>
<dbReference type="InterPro" id="IPR036424">
    <property type="entry name" value="UPP_synth-like_sf"/>
</dbReference>
<feature type="active site" description="Proton acceptor" evidence="2">
    <location>
        <position position="65"/>
    </location>
</feature>
<dbReference type="FunFam" id="3.40.1180.10:FF:000001">
    <property type="entry name" value="(2E,6E)-farnesyl-diphosphate-specific ditrans,polycis-undecaprenyl-diphosphate synthase"/>
    <property type="match status" value="1"/>
</dbReference>
<feature type="binding site" evidence="2">
    <location>
        <begin position="190"/>
        <end position="192"/>
    </location>
    <ligand>
        <name>substrate</name>
    </ligand>
</feature>
<comment type="subunit">
    <text evidence="2">Homodimer.</text>
</comment>
<accession>A0A9D1GVU8</accession>
<keyword evidence="1 2" id="KW-0808">Transferase</keyword>
<sequence>MASQELQIPKHVAFIMDGNGRWAKKRFMPRTYGHRKGVKALKRTIRALDELGVEYATFYAFSTENWKRPADEVTELMKIFDEQLDGLVQYENENIRLRFIGDRDGLPQTLRDKMKHYEELSENRTGLTVIIAINYGGHDELCRAAKKMLLSAKDGFISESDITPELYKSFLDTGDMPNVDLMIRTGGEIRISNFLLWQIAYAELYFCDTLWPDFGKSELIKAVTEYSRRDRRFGRIK</sequence>
<feature type="binding site" evidence="2">
    <location>
        <position position="17"/>
    </location>
    <ligand>
        <name>Mg(2+)</name>
        <dbReference type="ChEBI" id="CHEBI:18420"/>
    </ligand>
</feature>
<name>A0A9D1GVU8_9FIRM</name>
<feature type="binding site" evidence="2">
    <location>
        <position position="184"/>
    </location>
    <ligand>
        <name>substrate</name>
    </ligand>
</feature>
<comment type="caution">
    <text evidence="3">The sequence shown here is derived from an EMBL/GenBank/DDBJ whole genome shotgun (WGS) entry which is preliminary data.</text>
</comment>
<keyword evidence="2" id="KW-0479">Metal-binding</keyword>
<dbReference type="EMBL" id="DVLL01000021">
    <property type="protein sequence ID" value="HIT59235.1"/>
    <property type="molecule type" value="Genomic_DNA"/>
</dbReference>
<comment type="similarity">
    <text evidence="2">Belongs to the UPP synthase family.</text>
</comment>
<dbReference type="Gene3D" id="3.40.1180.10">
    <property type="entry name" value="Decaprenyl diphosphate synthase-like"/>
    <property type="match status" value="1"/>
</dbReference>
<feature type="binding site" evidence="2">
    <location>
        <position position="66"/>
    </location>
    <ligand>
        <name>substrate</name>
    </ligand>
</feature>
<feature type="binding site" evidence="2">
    <location>
        <position position="22"/>
    </location>
    <ligand>
        <name>substrate</name>
    </ligand>
</feature>
<dbReference type="EC" id="2.5.1.-" evidence="2"/>
<keyword evidence="2" id="KW-0460">Magnesium</keyword>
<dbReference type="PANTHER" id="PTHR10291">
    <property type="entry name" value="DEHYDRODOLICHYL DIPHOSPHATE SYNTHASE FAMILY MEMBER"/>
    <property type="match status" value="1"/>
</dbReference>
<dbReference type="SUPFAM" id="SSF64005">
    <property type="entry name" value="Undecaprenyl diphosphate synthase"/>
    <property type="match status" value="1"/>
</dbReference>
<feature type="active site" evidence="2">
    <location>
        <position position="17"/>
    </location>
</feature>
<dbReference type="CDD" id="cd00475">
    <property type="entry name" value="Cis_IPPS"/>
    <property type="match status" value="1"/>
</dbReference>
<feature type="binding site" evidence="2">
    <location>
        <position position="203"/>
    </location>
    <ligand>
        <name>Mg(2+)</name>
        <dbReference type="ChEBI" id="CHEBI:18420"/>
    </ligand>
</feature>
<dbReference type="Proteomes" id="UP000824136">
    <property type="component" value="Unassembled WGS sequence"/>
</dbReference>
<dbReference type="GO" id="GO:0000287">
    <property type="term" value="F:magnesium ion binding"/>
    <property type="evidence" value="ECO:0007669"/>
    <property type="project" value="UniProtKB-UniRule"/>
</dbReference>
<reference evidence="3" key="1">
    <citation type="submission" date="2020-10" db="EMBL/GenBank/DDBJ databases">
        <authorList>
            <person name="Gilroy R."/>
        </authorList>
    </citation>
    <scope>NUCLEOTIDE SEQUENCE</scope>
    <source>
        <strain evidence="3">CHK33-4379</strain>
    </source>
</reference>